<dbReference type="PROSITE" id="PS50003">
    <property type="entry name" value="PH_DOMAIN"/>
    <property type="match status" value="1"/>
</dbReference>
<dbReference type="InterPro" id="IPR051632">
    <property type="entry name" value="Rho_GEF"/>
</dbReference>
<proteinExistence type="predicted"/>
<evidence type="ECO:0000256" key="1">
    <source>
        <dbReference type="ARBA" id="ARBA00022658"/>
    </source>
</evidence>
<dbReference type="OMA" id="CKMDYSY"/>
<keyword evidence="1" id="KW-0344">Guanine-nucleotide releasing factor</keyword>
<dbReference type="SMART" id="SM00233">
    <property type="entry name" value="PH"/>
    <property type="match status" value="1"/>
</dbReference>
<organism evidence="3">
    <name type="scientific">Ursus maritimus</name>
    <name type="common">Polar bear</name>
    <name type="synonym">Thalarctos maritimus</name>
    <dbReference type="NCBI Taxonomy" id="29073"/>
    <lineage>
        <taxon>Eukaryota</taxon>
        <taxon>Metazoa</taxon>
        <taxon>Chordata</taxon>
        <taxon>Craniata</taxon>
        <taxon>Vertebrata</taxon>
        <taxon>Euteleostomi</taxon>
        <taxon>Mammalia</taxon>
        <taxon>Eutheria</taxon>
        <taxon>Laurasiatheria</taxon>
        <taxon>Carnivora</taxon>
        <taxon>Caniformia</taxon>
        <taxon>Ursidae</taxon>
        <taxon>Ursus</taxon>
    </lineage>
</organism>
<dbReference type="SUPFAM" id="SSF50729">
    <property type="entry name" value="PH domain-like"/>
    <property type="match status" value="1"/>
</dbReference>
<feature type="domain" description="PH" evidence="2">
    <location>
        <begin position="89"/>
        <end position="191"/>
    </location>
</feature>
<reference evidence="3" key="1">
    <citation type="submission" date="2019-03" db="UniProtKB">
        <authorList>
            <consortium name="Ensembl"/>
        </authorList>
    </citation>
    <scope>IDENTIFICATION</scope>
</reference>
<dbReference type="AlphaFoldDB" id="A0A452UVT3"/>
<dbReference type="Gene3D" id="1.10.287.2510">
    <property type="match status" value="1"/>
</dbReference>
<dbReference type="PANTHER" id="PTHR13944">
    <property type="entry name" value="AGAP007712-PA"/>
    <property type="match status" value="1"/>
</dbReference>
<evidence type="ECO:0000313" key="3">
    <source>
        <dbReference type="Ensembl" id="ENSUMAP00000025287"/>
    </source>
</evidence>
<dbReference type="InterPro" id="IPR001849">
    <property type="entry name" value="PH_domain"/>
</dbReference>
<name>A0A452UVT3_URSMA</name>
<dbReference type="PANTHER" id="PTHR13944:SF23">
    <property type="entry name" value="RHO GUANINE NUCLEOTIDE EXCHANGE FACTOR 18"/>
    <property type="match status" value="1"/>
</dbReference>
<sequence>GVWAGEPYRCFASGPQTPGRDPAGRDREDQDLTQALNLIKDIISQVDAKVSECEKGQRLREIAGKMDLKSSSKLKNGLTFRKEDMLRRQLHLEGTLCWKTTSGRLKDVLAVLLTDVLLLLQEKDQKYVFASVDSKRPVISLQKLIVREVANEEKAMFLISASLRGPEMYEMYTSSKEERNTWMAHIRRAVERWEGPVCAFPPPSCFALGFDSGQSSCDLEIPKRVLEVTGR</sequence>
<evidence type="ECO:0000259" key="2">
    <source>
        <dbReference type="PROSITE" id="PS50003"/>
    </source>
</evidence>
<dbReference type="GeneTree" id="ENSGT00940000157375"/>
<dbReference type="GO" id="GO:0005085">
    <property type="term" value="F:guanyl-nucleotide exchange factor activity"/>
    <property type="evidence" value="ECO:0007669"/>
    <property type="project" value="UniProtKB-KW"/>
</dbReference>
<dbReference type="FunFam" id="2.30.29.30:FF:000021">
    <property type="entry name" value="Rho guanine nucleotide exchange factor 2"/>
    <property type="match status" value="1"/>
</dbReference>
<dbReference type="InterPro" id="IPR041020">
    <property type="entry name" value="PH_16"/>
</dbReference>
<dbReference type="Gene3D" id="2.30.29.30">
    <property type="entry name" value="Pleckstrin-homology domain (PH domain)/Phosphotyrosine-binding domain (PTB)"/>
    <property type="match status" value="1"/>
</dbReference>
<dbReference type="InterPro" id="IPR011993">
    <property type="entry name" value="PH-like_dom_sf"/>
</dbReference>
<protein>
    <recommendedName>
        <fullName evidence="2">PH domain-containing protein</fullName>
    </recommendedName>
</protein>
<dbReference type="GO" id="GO:0005886">
    <property type="term" value="C:plasma membrane"/>
    <property type="evidence" value="ECO:0007669"/>
    <property type="project" value="TreeGrafter"/>
</dbReference>
<dbReference type="Ensembl" id="ENSUMAT00000029921.1">
    <property type="protein sequence ID" value="ENSUMAP00000025287.1"/>
    <property type="gene ID" value="ENSUMAG00000018422.1"/>
</dbReference>
<dbReference type="Pfam" id="PF17838">
    <property type="entry name" value="PH_16"/>
    <property type="match status" value="1"/>
</dbReference>
<accession>A0A452UVT3</accession>
<dbReference type="GO" id="GO:0035023">
    <property type="term" value="P:regulation of Rho protein signal transduction"/>
    <property type="evidence" value="ECO:0007669"/>
    <property type="project" value="TreeGrafter"/>
</dbReference>